<keyword evidence="2" id="KW-1185">Reference proteome</keyword>
<dbReference type="EMBL" id="CCKQ01010529">
    <property type="protein sequence ID" value="CDW82056.1"/>
    <property type="molecule type" value="Genomic_DNA"/>
</dbReference>
<protein>
    <submittedName>
        <fullName evidence="1">Uncharacterized protein</fullName>
    </submittedName>
</protein>
<evidence type="ECO:0000313" key="1">
    <source>
        <dbReference type="EMBL" id="CDW82056.1"/>
    </source>
</evidence>
<dbReference type="AlphaFoldDB" id="A0A078AJJ5"/>
<proteinExistence type="predicted"/>
<gene>
    <name evidence="1" type="primary">Contig8387.g8946</name>
    <name evidence="1" type="ORF">STYLEM_11081</name>
</gene>
<organism evidence="1 2">
    <name type="scientific">Stylonychia lemnae</name>
    <name type="common">Ciliate</name>
    <dbReference type="NCBI Taxonomy" id="5949"/>
    <lineage>
        <taxon>Eukaryota</taxon>
        <taxon>Sar</taxon>
        <taxon>Alveolata</taxon>
        <taxon>Ciliophora</taxon>
        <taxon>Intramacronucleata</taxon>
        <taxon>Spirotrichea</taxon>
        <taxon>Stichotrichia</taxon>
        <taxon>Sporadotrichida</taxon>
        <taxon>Oxytrichidae</taxon>
        <taxon>Stylonychinae</taxon>
        <taxon>Stylonychia</taxon>
    </lineage>
</organism>
<name>A0A078AJJ5_STYLE</name>
<accession>A0A078AJJ5</accession>
<sequence length="240" mass="28446">MQQQKQNSLTKDQSQSLSKLLEILQIQKQKLAQQPLQVPAKNHEQIIQDFIKEQLIDLSIKEKIGISTRLIQGYLECCDYFEVLNLIKPLDEYWKQKYKNTLILARDSQKELERMREIYKPKSNQDQQKSHYPSLYPEISDYKNTPFNQVQSPHKTNIPFKLGQQQILNPESQTQTNILDQKIPTPEINSNDLTPLVIDTENQENRESEQLPLKKRRSFDMSKDMRYYKSIDEAKKRAFF</sequence>
<reference evidence="1 2" key="1">
    <citation type="submission" date="2014-06" db="EMBL/GenBank/DDBJ databases">
        <authorList>
            <person name="Swart Estienne"/>
        </authorList>
    </citation>
    <scope>NUCLEOTIDE SEQUENCE [LARGE SCALE GENOMIC DNA]</scope>
    <source>
        <strain evidence="1 2">130c</strain>
    </source>
</reference>
<dbReference type="InParanoid" id="A0A078AJJ5"/>
<evidence type="ECO:0000313" key="2">
    <source>
        <dbReference type="Proteomes" id="UP000039865"/>
    </source>
</evidence>
<dbReference type="Proteomes" id="UP000039865">
    <property type="component" value="Unassembled WGS sequence"/>
</dbReference>